<gene>
    <name evidence="1" type="ORF">HGB48_05665</name>
</gene>
<dbReference type="RefSeq" id="WP_067628534.1">
    <property type="nucleotide sequence ID" value="NZ_JAAXPI010000004.1"/>
</dbReference>
<organism evidence="1 2">
    <name type="scientific">Actinomadura latina</name>
    <dbReference type="NCBI Taxonomy" id="163603"/>
    <lineage>
        <taxon>Bacteria</taxon>
        <taxon>Bacillati</taxon>
        <taxon>Actinomycetota</taxon>
        <taxon>Actinomycetes</taxon>
        <taxon>Streptosporangiales</taxon>
        <taxon>Thermomonosporaceae</taxon>
        <taxon>Actinomadura</taxon>
    </lineage>
</organism>
<evidence type="ECO:0008006" key="3">
    <source>
        <dbReference type="Google" id="ProtNLM"/>
    </source>
</evidence>
<dbReference type="SUPFAM" id="SSF53187">
    <property type="entry name" value="Zn-dependent exopeptidases"/>
    <property type="match status" value="1"/>
</dbReference>
<dbReference type="Proteomes" id="UP000579250">
    <property type="component" value="Unassembled WGS sequence"/>
</dbReference>
<protein>
    <recommendedName>
        <fullName evidence="3">M20/M25/M40 family metallo-hydrolase</fullName>
    </recommendedName>
</protein>
<sequence>MAPGGRRLGTLLSAPSADAGEEIVRVLRFLDGVPAPYGHESAAAVYLASWCTARWPWIEWTVQRYGPNGANLCAGDPAGVLLYSHLDTSLSGDPDEDRAITGRADAPAPLTVTSSQVEGFGLGVARAPAAAALIAFVSAASRGAPAGLLLAGSGTHRSTLDGSVRGARSTGLDHYLEDAPPPSAAVVAKCGPPTLLWEEPGALYLRVRVRGRHGAVLARESATPPGGVIAHAGQVVEAVERWRAAYVGSTTAPGTQVGPAAGIGSLTAGRPDKPDLLPGLLEAGIYVVTVPGAAPHAIAAALRQEVEAACTDGPLAGCAIEVDVDEVHPAAATPPDAPIVRTARSAWREEFGADPPPITGWTGSTDGVVLRAHGIDTVRLGPASTMSPADPRRDALDLASLAAYSRLYARLA</sequence>
<accession>A0A846YU26</accession>
<comment type="caution">
    <text evidence="1">The sequence shown here is derived from an EMBL/GenBank/DDBJ whole genome shotgun (WGS) entry which is preliminary data.</text>
</comment>
<keyword evidence="2" id="KW-1185">Reference proteome</keyword>
<proteinExistence type="predicted"/>
<evidence type="ECO:0000313" key="2">
    <source>
        <dbReference type="Proteomes" id="UP000579250"/>
    </source>
</evidence>
<evidence type="ECO:0000313" key="1">
    <source>
        <dbReference type="EMBL" id="NKZ03237.1"/>
    </source>
</evidence>
<dbReference type="Pfam" id="PF01546">
    <property type="entry name" value="Peptidase_M20"/>
    <property type="match status" value="1"/>
</dbReference>
<reference evidence="1 2" key="1">
    <citation type="submission" date="2020-04" db="EMBL/GenBank/DDBJ databases">
        <title>MicrobeNet Type strains.</title>
        <authorList>
            <person name="Nicholson A.C."/>
        </authorList>
    </citation>
    <scope>NUCLEOTIDE SEQUENCE [LARGE SCALE GENOMIC DNA]</scope>
    <source>
        <strain evidence="1 2">ATCC BAA-277</strain>
    </source>
</reference>
<dbReference type="InterPro" id="IPR002933">
    <property type="entry name" value="Peptidase_M20"/>
</dbReference>
<dbReference type="Gene3D" id="3.40.630.10">
    <property type="entry name" value="Zn peptidases"/>
    <property type="match status" value="2"/>
</dbReference>
<dbReference type="AlphaFoldDB" id="A0A846YU26"/>
<dbReference type="GO" id="GO:0016787">
    <property type="term" value="F:hydrolase activity"/>
    <property type="evidence" value="ECO:0007669"/>
    <property type="project" value="InterPro"/>
</dbReference>
<dbReference type="EMBL" id="JAAXPI010000004">
    <property type="protein sequence ID" value="NKZ03237.1"/>
    <property type="molecule type" value="Genomic_DNA"/>
</dbReference>
<name>A0A846YU26_9ACTN</name>